<protein>
    <recommendedName>
        <fullName evidence="5">Transmembrane protein</fullName>
    </recommendedName>
</protein>
<feature type="region of interest" description="Disordered" evidence="1">
    <location>
        <begin position="107"/>
        <end position="215"/>
    </location>
</feature>
<sequence>MSEWVPGLVPLNLMLLVLMVLSWLAIHATLMEKDLTLSQSRIWFLELVPATIFSWSVLYLLWPVVVEISTGELPVYVNDGIFFKLVGLIGAVVVTASSVGWIGLIPDDEEEEDDSAESDDGIRTSSRPLFPTTTPSLQTTNSGWNSSGRYGQYTGSSDDYSWNGNPSTSSDSIFDVNDPNGQYDLFTEQDPLLSTSTNPTDEASDDGNDDGNDNA</sequence>
<evidence type="ECO:0008006" key="5">
    <source>
        <dbReference type="Google" id="ProtNLM"/>
    </source>
</evidence>
<keyword evidence="4" id="KW-1185">Reference proteome</keyword>
<reference evidence="3 4" key="1">
    <citation type="journal article" date="2019" name="Int. J. Syst. Evol. Microbiol.">
        <title>The Global Catalogue of Microorganisms (GCM) 10K type strain sequencing project: providing services to taxonomists for standard genome sequencing and annotation.</title>
        <authorList>
            <consortium name="The Broad Institute Genomics Platform"/>
            <consortium name="The Broad Institute Genome Sequencing Center for Infectious Disease"/>
            <person name="Wu L."/>
            <person name="Ma J."/>
        </authorList>
    </citation>
    <scope>NUCLEOTIDE SEQUENCE [LARGE SCALE GENOMIC DNA]</scope>
    <source>
        <strain evidence="3 4">CGMCC 1.12543</strain>
    </source>
</reference>
<dbReference type="EMBL" id="JBHSQH010000003">
    <property type="protein sequence ID" value="MFC5973677.1"/>
    <property type="molecule type" value="Genomic_DNA"/>
</dbReference>
<proteinExistence type="predicted"/>
<feature type="compositionally biased region" description="Acidic residues" evidence="1">
    <location>
        <begin position="107"/>
        <end position="119"/>
    </location>
</feature>
<feature type="compositionally biased region" description="Acidic residues" evidence="1">
    <location>
        <begin position="202"/>
        <end position="215"/>
    </location>
</feature>
<feature type="transmembrane region" description="Helical" evidence="2">
    <location>
        <begin position="82"/>
        <end position="105"/>
    </location>
</feature>
<evidence type="ECO:0000313" key="4">
    <source>
        <dbReference type="Proteomes" id="UP001596099"/>
    </source>
</evidence>
<gene>
    <name evidence="3" type="ORF">ACFPYI_20295</name>
</gene>
<evidence type="ECO:0000256" key="2">
    <source>
        <dbReference type="SAM" id="Phobius"/>
    </source>
</evidence>
<dbReference type="Proteomes" id="UP001596099">
    <property type="component" value="Unassembled WGS sequence"/>
</dbReference>
<feature type="transmembrane region" description="Helical" evidence="2">
    <location>
        <begin position="12"/>
        <end position="30"/>
    </location>
</feature>
<feature type="transmembrane region" description="Helical" evidence="2">
    <location>
        <begin position="42"/>
        <end position="62"/>
    </location>
</feature>
<keyword evidence="2" id="KW-0812">Transmembrane</keyword>
<organism evidence="3 4">
    <name type="scientific">Halomarina salina</name>
    <dbReference type="NCBI Taxonomy" id="1872699"/>
    <lineage>
        <taxon>Archaea</taxon>
        <taxon>Methanobacteriati</taxon>
        <taxon>Methanobacteriota</taxon>
        <taxon>Stenosarchaea group</taxon>
        <taxon>Halobacteria</taxon>
        <taxon>Halobacteriales</taxon>
        <taxon>Natronomonadaceae</taxon>
        <taxon>Halomarina</taxon>
    </lineage>
</organism>
<comment type="caution">
    <text evidence="3">The sequence shown here is derived from an EMBL/GenBank/DDBJ whole genome shotgun (WGS) entry which is preliminary data.</text>
</comment>
<accession>A0ABD5RSQ9</accession>
<feature type="compositionally biased region" description="Polar residues" evidence="1">
    <location>
        <begin position="192"/>
        <end position="201"/>
    </location>
</feature>
<dbReference type="AlphaFoldDB" id="A0ABD5RSQ9"/>
<evidence type="ECO:0000256" key="1">
    <source>
        <dbReference type="SAM" id="MobiDB-lite"/>
    </source>
</evidence>
<dbReference type="RefSeq" id="WP_247421996.1">
    <property type="nucleotide sequence ID" value="NZ_JALLGW010000009.1"/>
</dbReference>
<feature type="compositionally biased region" description="Polar residues" evidence="1">
    <location>
        <begin position="123"/>
        <end position="172"/>
    </location>
</feature>
<evidence type="ECO:0000313" key="3">
    <source>
        <dbReference type="EMBL" id="MFC5973677.1"/>
    </source>
</evidence>
<name>A0ABD5RSQ9_9EURY</name>
<keyword evidence="2" id="KW-0472">Membrane</keyword>
<keyword evidence="2" id="KW-1133">Transmembrane helix</keyword>